<feature type="transmembrane region" description="Helical" evidence="2">
    <location>
        <begin position="378"/>
        <end position="396"/>
    </location>
</feature>
<dbReference type="EMBL" id="JBGBPQ010000002">
    <property type="protein sequence ID" value="KAL1527836.1"/>
    <property type="molecule type" value="Genomic_DNA"/>
</dbReference>
<sequence length="514" mass="55534">MSAPKTKTELQTALLRLGAKLPQGKTTVDELRKLYQSAVAGTAPPPAVAARPSRKSEPLPTLSAEPAGARKRTLPEGEPSTSSNARKRASTPSSRRLPKQAPPPPPPIPPPPPYPPPPLPTYAETQPAAPRPSTDRRRSFGNVPLHEQHAAELSPQVRRQSYGNVPLSSQQMQQSASPAAPLDSRASSNSFGNLPLGTQQPRASGNTDFAAQRSPPPLGQGAWQSPGRSSDHTFSNVPLGAQQDRRASWGTFGNTPLGAQQSPSAPISQGDLPVFAFGDTNGGETNAPTAPRRWRCLQVTRRLACRLLSVSASAFVLVWAVMLARMQPSVGFARPLREILDPAALSEAASSAASLLLASLSSLWVAVLSGCLSLLNPIRIFTLLGHGMGIVFAFVYRYPSTVLSLSATVFALTMIFKGYRYVRSWREARKLAQEQMVDDAALWIVTELRAYHQAWTRASGSGRQLGASDLRRRIPRHVLPDHKLWKQVVAKVSADESVQVITSQAGDISWRFHE</sequence>
<accession>A0AB34K4C1</accession>
<keyword evidence="2" id="KW-1133">Transmembrane helix</keyword>
<keyword evidence="4" id="KW-1185">Reference proteome</keyword>
<feature type="region of interest" description="Disordered" evidence="1">
    <location>
        <begin position="38"/>
        <end position="237"/>
    </location>
</feature>
<keyword evidence="2" id="KW-0472">Membrane</keyword>
<feature type="compositionally biased region" description="Low complexity" evidence="1">
    <location>
        <begin position="166"/>
        <end position="182"/>
    </location>
</feature>
<gene>
    <name evidence="3" type="ORF">AB1Y20_009216</name>
</gene>
<feature type="compositionally biased region" description="Polar residues" evidence="1">
    <location>
        <begin position="79"/>
        <end position="94"/>
    </location>
</feature>
<feature type="transmembrane region" description="Helical" evidence="2">
    <location>
        <begin position="402"/>
        <end position="422"/>
    </location>
</feature>
<organism evidence="3 4">
    <name type="scientific">Prymnesium parvum</name>
    <name type="common">Toxic golden alga</name>
    <dbReference type="NCBI Taxonomy" id="97485"/>
    <lineage>
        <taxon>Eukaryota</taxon>
        <taxon>Haptista</taxon>
        <taxon>Haptophyta</taxon>
        <taxon>Prymnesiophyceae</taxon>
        <taxon>Prymnesiales</taxon>
        <taxon>Prymnesiaceae</taxon>
        <taxon>Prymnesium</taxon>
    </lineage>
</organism>
<feature type="compositionally biased region" description="Polar residues" evidence="1">
    <location>
        <begin position="185"/>
        <end position="209"/>
    </location>
</feature>
<dbReference type="Proteomes" id="UP001515480">
    <property type="component" value="Unassembled WGS sequence"/>
</dbReference>
<evidence type="ECO:0000313" key="4">
    <source>
        <dbReference type="Proteomes" id="UP001515480"/>
    </source>
</evidence>
<feature type="compositionally biased region" description="Polar residues" evidence="1">
    <location>
        <begin position="222"/>
        <end position="236"/>
    </location>
</feature>
<reference evidence="3 4" key="1">
    <citation type="journal article" date="2024" name="Science">
        <title>Giant polyketide synthase enzymes in the biosynthesis of giant marine polyether toxins.</title>
        <authorList>
            <person name="Fallon T.R."/>
            <person name="Shende V.V."/>
            <person name="Wierzbicki I.H."/>
            <person name="Pendleton A.L."/>
            <person name="Watervoot N.F."/>
            <person name="Auber R.P."/>
            <person name="Gonzalez D.J."/>
            <person name="Wisecaver J.H."/>
            <person name="Moore B.S."/>
        </authorList>
    </citation>
    <scope>NUCLEOTIDE SEQUENCE [LARGE SCALE GENOMIC DNA]</scope>
    <source>
        <strain evidence="3 4">12B1</strain>
    </source>
</reference>
<proteinExistence type="predicted"/>
<name>A0AB34K4C1_PRYPA</name>
<protein>
    <submittedName>
        <fullName evidence="3">Uncharacterized protein</fullName>
    </submittedName>
</protein>
<feature type="compositionally biased region" description="Pro residues" evidence="1">
    <location>
        <begin position="100"/>
        <end position="120"/>
    </location>
</feature>
<evidence type="ECO:0000256" key="2">
    <source>
        <dbReference type="SAM" id="Phobius"/>
    </source>
</evidence>
<dbReference type="AlphaFoldDB" id="A0AB34K4C1"/>
<evidence type="ECO:0000256" key="1">
    <source>
        <dbReference type="SAM" id="MobiDB-lite"/>
    </source>
</evidence>
<feature type="transmembrane region" description="Helical" evidence="2">
    <location>
        <begin position="303"/>
        <end position="324"/>
    </location>
</feature>
<comment type="caution">
    <text evidence="3">The sequence shown here is derived from an EMBL/GenBank/DDBJ whole genome shotgun (WGS) entry which is preliminary data.</text>
</comment>
<evidence type="ECO:0000313" key="3">
    <source>
        <dbReference type="EMBL" id="KAL1527836.1"/>
    </source>
</evidence>
<keyword evidence="2" id="KW-0812">Transmembrane</keyword>
<feature type="transmembrane region" description="Helical" evidence="2">
    <location>
        <begin position="344"/>
        <end position="366"/>
    </location>
</feature>